<sequence>MTGDGNVTVASRGIQKLKRQYTSLGGDIMAIRDKGVSAITDEGDRIIFLGMCKVLTPNFDKFMGLWEDALDYSEVHSLDPPFPSSTDSASSYRNIRDRLCSISSCHTIPA</sequence>
<organism evidence="1">
    <name type="scientific">Lygus hesperus</name>
    <name type="common">Western plant bug</name>
    <dbReference type="NCBI Taxonomy" id="30085"/>
    <lineage>
        <taxon>Eukaryota</taxon>
        <taxon>Metazoa</taxon>
        <taxon>Ecdysozoa</taxon>
        <taxon>Arthropoda</taxon>
        <taxon>Hexapoda</taxon>
        <taxon>Insecta</taxon>
        <taxon>Pterygota</taxon>
        <taxon>Neoptera</taxon>
        <taxon>Paraneoptera</taxon>
        <taxon>Hemiptera</taxon>
        <taxon>Heteroptera</taxon>
        <taxon>Panheteroptera</taxon>
        <taxon>Cimicomorpha</taxon>
        <taxon>Miridae</taxon>
        <taxon>Mirini</taxon>
        <taxon>Lygus</taxon>
    </lineage>
</organism>
<gene>
    <name evidence="1" type="ORF">g.90462</name>
</gene>
<dbReference type="AlphaFoldDB" id="A0A146M1W6"/>
<dbReference type="EMBL" id="GDHC01005793">
    <property type="protein sequence ID" value="JAQ12836.1"/>
    <property type="molecule type" value="Transcribed_RNA"/>
</dbReference>
<evidence type="ECO:0000313" key="1">
    <source>
        <dbReference type="EMBL" id="JAQ12836.1"/>
    </source>
</evidence>
<accession>A0A146M1W6</accession>
<name>A0A146M1W6_LYGHE</name>
<protein>
    <submittedName>
        <fullName evidence="1">Uncharacterized protein</fullName>
    </submittedName>
</protein>
<proteinExistence type="predicted"/>
<feature type="non-terminal residue" evidence="1">
    <location>
        <position position="110"/>
    </location>
</feature>
<reference evidence="1" key="1">
    <citation type="journal article" date="2016" name="Gigascience">
        <title>De novo construction of an expanded transcriptome assembly for the western tarnished plant bug, Lygus hesperus.</title>
        <authorList>
            <person name="Tassone E.E."/>
            <person name="Geib S.M."/>
            <person name="Hall B."/>
            <person name="Fabrick J.A."/>
            <person name="Brent C.S."/>
            <person name="Hull J.J."/>
        </authorList>
    </citation>
    <scope>NUCLEOTIDE SEQUENCE</scope>
</reference>